<dbReference type="EMBL" id="MWPX01000031">
    <property type="protein sequence ID" value="OUM46956.1"/>
    <property type="molecule type" value="Genomic_DNA"/>
</dbReference>
<proteinExistence type="inferred from homology"/>
<protein>
    <submittedName>
        <fullName evidence="6">AI-2E family transporter</fullName>
    </submittedName>
</protein>
<dbReference type="PANTHER" id="PTHR21716:SF62">
    <property type="entry name" value="TRANSPORT PROTEIN YDBI-RELATED"/>
    <property type="match status" value="1"/>
</dbReference>
<dbReference type="AlphaFoldDB" id="A0A1Y3MA37"/>
<dbReference type="InterPro" id="IPR002549">
    <property type="entry name" value="AI-2E-like"/>
</dbReference>
<evidence type="ECO:0000256" key="3">
    <source>
        <dbReference type="ARBA" id="ARBA00022692"/>
    </source>
</evidence>
<name>A0A1Y3MA37_9BACI</name>
<dbReference type="RefSeq" id="WP_016114495.1">
    <property type="nucleotide sequence ID" value="NZ_CP189809.1"/>
</dbReference>
<evidence type="ECO:0000313" key="6">
    <source>
        <dbReference type="EMBL" id="OUM46956.1"/>
    </source>
</evidence>
<accession>A0A1Y3MA37</accession>
<sequence>MIQMKNFFQSRGVQRLLILVILALILYGLKSMINLILITFILTFLMDRFQRFISEKLSRFVRINRKVIIAFLYIVVVTFIVTTLYKYLPVLTIQISQLIYQFKLFFKNPPDNEMIRYVFSVINQMEVSKYIEQGVDVIYQSLANIGKLSLQILLSLILSLFFLLEKERIIVFTSKFEDSKLSIFYKEIAYFGQKFARSFGKVIEAQFLIAVVNCILSVIALVFLGFPQLLVLAVMIFLLGLIPVAGVIISLFPLCIIAYNIGGIAYVVYILIFIAVIHAIESYFLNPKLMSAKTNLPIFYTFMVLIFSEHFLGIWGLIIGIPIFIFLLDVLEVHDGEKSDLNTE</sequence>
<dbReference type="Pfam" id="PF01594">
    <property type="entry name" value="AI-2E_transport"/>
    <property type="match status" value="1"/>
</dbReference>
<dbReference type="PANTHER" id="PTHR21716">
    <property type="entry name" value="TRANSMEMBRANE PROTEIN"/>
    <property type="match status" value="1"/>
</dbReference>
<gene>
    <name evidence="6" type="ORF">BW425_20915</name>
</gene>
<organism evidence="6 7">
    <name type="scientific">Bacillus pseudomycoides</name>
    <dbReference type="NCBI Taxonomy" id="64104"/>
    <lineage>
        <taxon>Bacteria</taxon>
        <taxon>Bacillati</taxon>
        <taxon>Bacillota</taxon>
        <taxon>Bacilli</taxon>
        <taxon>Bacillales</taxon>
        <taxon>Bacillaceae</taxon>
        <taxon>Bacillus</taxon>
        <taxon>Bacillus cereus group</taxon>
    </lineage>
</organism>
<keyword evidence="3" id="KW-0812">Transmembrane</keyword>
<evidence type="ECO:0000256" key="2">
    <source>
        <dbReference type="ARBA" id="ARBA00009773"/>
    </source>
</evidence>
<evidence type="ECO:0000256" key="1">
    <source>
        <dbReference type="ARBA" id="ARBA00004141"/>
    </source>
</evidence>
<keyword evidence="4" id="KW-1133">Transmembrane helix</keyword>
<keyword evidence="5" id="KW-0472">Membrane</keyword>
<evidence type="ECO:0000256" key="5">
    <source>
        <dbReference type="ARBA" id="ARBA00023136"/>
    </source>
</evidence>
<reference evidence="6 7" key="1">
    <citation type="submission" date="2017-02" db="EMBL/GenBank/DDBJ databases">
        <title>Bacillus pseudomycoides isolate FSL K6-0042.</title>
        <authorList>
            <person name="Kovac J."/>
        </authorList>
    </citation>
    <scope>NUCLEOTIDE SEQUENCE [LARGE SCALE GENOMIC DNA]</scope>
    <source>
        <strain evidence="6 7">FSL K6-0042</strain>
    </source>
</reference>
<evidence type="ECO:0000256" key="4">
    <source>
        <dbReference type="ARBA" id="ARBA00022989"/>
    </source>
</evidence>
<comment type="subcellular location">
    <subcellularLocation>
        <location evidence="1">Membrane</location>
        <topology evidence="1">Multi-pass membrane protein</topology>
    </subcellularLocation>
</comment>
<comment type="caution">
    <text evidence="6">The sequence shown here is derived from an EMBL/GenBank/DDBJ whole genome shotgun (WGS) entry which is preliminary data.</text>
</comment>
<comment type="similarity">
    <text evidence="2">Belongs to the autoinducer-2 exporter (AI-2E) (TC 2.A.86) family.</text>
</comment>
<dbReference type="GO" id="GO:0016020">
    <property type="term" value="C:membrane"/>
    <property type="evidence" value="ECO:0007669"/>
    <property type="project" value="UniProtKB-SubCell"/>
</dbReference>
<dbReference type="Proteomes" id="UP000195321">
    <property type="component" value="Unassembled WGS sequence"/>
</dbReference>
<dbReference type="GO" id="GO:0055085">
    <property type="term" value="P:transmembrane transport"/>
    <property type="evidence" value="ECO:0007669"/>
    <property type="project" value="TreeGrafter"/>
</dbReference>
<evidence type="ECO:0000313" key="7">
    <source>
        <dbReference type="Proteomes" id="UP000195321"/>
    </source>
</evidence>